<protein>
    <recommendedName>
        <fullName evidence="2">TPR repeat domain-containing protein</fullName>
    </recommendedName>
</protein>
<keyword evidence="4" id="KW-1185">Reference proteome</keyword>
<organism evidence="3 4">
    <name type="scientific">Halostreptopolyspora alba</name>
    <dbReference type="NCBI Taxonomy" id="2487137"/>
    <lineage>
        <taxon>Bacteria</taxon>
        <taxon>Bacillati</taxon>
        <taxon>Actinomycetota</taxon>
        <taxon>Actinomycetes</taxon>
        <taxon>Streptosporangiales</taxon>
        <taxon>Nocardiopsidaceae</taxon>
        <taxon>Halostreptopolyspora</taxon>
    </lineage>
</organism>
<dbReference type="RefSeq" id="WP_123201542.1">
    <property type="nucleotide sequence ID" value="NZ_RJMB01000011.1"/>
</dbReference>
<reference evidence="3 4" key="1">
    <citation type="submission" date="2018-11" db="EMBL/GenBank/DDBJ databases">
        <title>The genome draft of YIM 96095.</title>
        <authorList>
            <person name="Tang S.-K."/>
            <person name="Chunyu W.-X."/>
            <person name="Feng Y.-Z."/>
        </authorList>
    </citation>
    <scope>NUCLEOTIDE SEQUENCE [LARGE SCALE GENOMIC DNA]</scope>
    <source>
        <strain evidence="3 4">YIM 96095</strain>
    </source>
</reference>
<comment type="caution">
    <text evidence="3">The sequence shown here is derived from an EMBL/GenBank/DDBJ whole genome shotgun (WGS) entry which is preliminary data.</text>
</comment>
<evidence type="ECO:0000259" key="2">
    <source>
        <dbReference type="Pfam" id="PF23275"/>
    </source>
</evidence>
<evidence type="ECO:0000313" key="4">
    <source>
        <dbReference type="Proteomes" id="UP000269198"/>
    </source>
</evidence>
<dbReference type="InterPro" id="IPR057037">
    <property type="entry name" value="TPR_rep_actino"/>
</dbReference>
<dbReference type="EMBL" id="RJMB01000011">
    <property type="protein sequence ID" value="RNL84371.1"/>
    <property type="molecule type" value="Genomic_DNA"/>
</dbReference>
<dbReference type="Proteomes" id="UP000269198">
    <property type="component" value="Unassembled WGS sequence"/>
</dbReference>
<evidence type="ECO:0000256" key="1">
    <source>
        <dbReference type="SAM" id="MobiDB-lite"/>
    </source>
</evidence>
<feature type="domain" description="TPR repeat" evidence="2">
    <location>
        <begin position="230"/>
        <end position="453"/>
    </location>
</feature>
<feature type="region of interest" description="Disordered" evidence="1">
    <location>
        <begin position="101"/>
        <end position="129"/>
    </location>
</feature>
<accession>A0A3N0E968</accession>
<dbReference type="OrthoDB" id="3307062at2"/>
<dbReference type="Pfam" id="PF23275">
    <property type="entry name" value="TPR_23"/>
    <property type="match status" value="1"/>
</dbReference>
<dbReference type="AlphaFoldDB" id="A0A3N0E968"/>
<gene>
    <name evidence="3" type="ORF">EFW17_12505</name>
</gene>
<feature type="compositionally biased region" description="Polar residues" evidence="1">
    <location>
        <begin position="793"/>
        <end position="811"/>
    </location>
</feature>
<sequence length="848" mass="93627">MAEFSPKECDANVGGLRSNSDDIVGLMERITGKSGDLKAKLNDSAIEFSELIADDLKSVAEENHGAWKKTLLACEVARAVMDKWADDVEWYRNQIDSLQEQWDDGPTVGRGDSESEIEDKKDKLAGQLNDEADAKWQELKRRADENSEMLEDGPEGDLRPLFEAGVMGWSAYNLANDIKKPQYMPANRERAEKYARDLQPYLNGDKEPDEDYYEMVAFLASINKRATEKQEEGGRLSHSEINFLETLYEDLDGSRDNLLEIPEETDTENSDFSDEQREDLLSAMGGNLLALSHEDLGGDYSRMPDSVHKIMEGPDSYGSPAPGNTEEHDANRWARDADKLGALLGHTSEINGQPMEGGTEFSARMTGVVGHVANGIHDGTYDIGFGDPEYQKHDSTLESLLDVSTRNKDANHAILTGDDNYVNPDFGRGEVIEGIFAYDWEDDGETAAGLTEWIHEDYCGPHVPKEECEHDSGEHDRAGEAMYGLIEEITSGQTEEHLRDTGIEIDRVDNSAFTRVNPEIGESLTDAYITFLNDFSVRSENTQGYGELHTDQVNTSPFHEDGDTSLMLDPDQKQGFLQFLVADETQATRVSAFTQDQEQRFMGIAMDSEGSTTPTAASRSAGELRGALDGALFDEYNSQLDTVHEARAKTRTALEAGRIGLSTTASSFGGPAGAGSAMTIGTLINDPVVERGVEMLSEDPKNSDNYSISRDELGNAALVDREAVNDHVTLQAANAIVAREDLDASQIGNFDENLIKNGELAQDIWVLENSGGSRRGLIDQIRGIITGHPNSEPPSQFQENIPHTQWKNSPTGEDLNKFINDYQDSYSDAYHDRVNAHEPGNEENDKDN</sequence>
<feature type="compositionally biased region" description="Basic and acidic residues" evidence="1">
    <location>
        <begin position="829"/>
        <end position="840"/>
    </location>
</feature>
<feature type="region of interest" description="Disordered" evidence="1">
    <location>
        <begin position="788"/>
        <end position="848"/>
    </location>
</feature>
<proteinExistence type="predicted"/>
<evidence type="ECO:0000313" key="3">
    <source>
        <dbReference type="EMBL" id="RNL84371.1"/>
    </source>
</evidence>
<name>A0A3N0E968_9ACTN</name>